<dbReference type="PANTHER" id="PTHR24567">
    <property type="entry name" value="CRP FAMILY TRANSCRIPTIONAL REGULATORY PROTEIN"/>
    <property type="match status" value="1"/>
</dbReference>
<dbReference type="InterPro" id="IPR018490">
    <property type="entry name" value="cNMP-bd_dom_sf"/>
</dbReference>
<evidence type="ECO:0000256" key="3">
    <source>
        <dbReference type="ARBA" id="ARBA00023159"/>
    </source>
</evidence>
<dbReference type="EMBL" id="FNOS01000001">
    <property type="protein sequence ID" value="SDX42401.1"/>
    <property type="molecule type" value="Genomic_DNA"/>
</dbReference>
<keyword evidence="1" id="KW-0805">Transcription regulation</keyword>
<organism evidence="7 8">
    <name type="scientific">Salimicrobium album</name>
    <dbReference type="NCBI Taxonomy" id="50717"/>
    <lineage>
        <taxon>Bacteria</taxon>
        <taxon>Bacillati</taxon>
        <taxon>Bacillota</taxon>
        <taxon>Bacilli</taxon>
        <taxon>Bacillales</taxon>
        <taxon>Bacillaceae</taxon>
        <taxon>Salimicrobium</taxon>
    </lineage>
</organism>
<reference evidence="7 8" key="1">
    <citation type="submission" date="2016-10" db="EMBL/GenBank/DDBJ databases">
        <authorList>
            <person name="Varghese N."/>
            <person name="Submissions S."/>
        </authorList>
    </citation>
    <scope>NUCLEOTIDE SEQUENCE [LARGE SCALE GENOMIC DNA]</scope>
    <source>
        <strain evidence="7 8">DSM 20748</strain>
    </source>
</reference>
<dbReference type="CDD" id="cd00038">
    <property type="entry name" value="CAP_ED"/>
    <property type="match status" value="1"/>
</dbReference>
<evidence type="ECO:0000259" key="5">
    <source>
        <dbReference type="PROSITE" id="PS50042"/>
    </source>
</evidence>
<keyword evidence="2" id="KW-0238">DNA-binding</keyword>
<proteinExistence type="predicted"/>
<dbReference type="SMART" id="SM00419">
    <property type="entry name" value="HTH_CRP"/>
    <property type="match status" value="1"/>
</dbReference>
<keyword evidence="4" id="KW-0804">Transcription</keyword>
<name>A0A1H3BKZ7_9BACI</name>
<dbReference type="InterPro" id="IPR050397">
    <property type="entry name" value="Env_Response_Regulators"/>
</dbReference>
<keyword evidence="3" id="KW-0010">Activator</keyword>
<dbReference type="PROSITE" id="PS50042">
    <property type="entry name" value="CNMP_BINDING_3"/>
    <property type="match status" value="1"/>
</dbReference>
<dbReference type="SUPFAM" id="SSF51206">
    <property type="entry name" value="cAMP-binding domain-like"/>
    <property type="match status" value="1"/>
</dbReference>
<gene>
    <name evidence="7" type="ORF">SAMN04488081_0475</name>
</gene>
<dbReference type="Pfam" id="PF13545">
    <property type="entry name" value="HTH_Crp_2"/>
    <property type="match status" value="1"/>
</dbReference>
<dbReference type="SMART" id="SM00100">
    <property type="entry name" value="cNMP"/>
    <property type="match status" value="1"/>
</dbReference>
<dbReference type="Gene3D" id="1.10.10.10">
    <property type="entry name" value="Winged helix-like DNA-binding domain superfamily/Winged helix DNA-binding domain"/>
    <property type="match status" value="1"/>
</dbReference>
<dbReference type="PROSITE" id="PS51063">
    <property type="entry name" value="HTH_CRP_2"/>
    <property type="match status" value="1"/>
</dbReference>
<evidence type="ECO:0000259" key="6">
    <source>
        <dbReference type="PROSITE" id="PS51063"/>
    </source>
</evidence>
<evidence type="ECO:0000313" key="7">
    <source>
        <dbReference type="EMBL" id="SDX42401.1"/>
    </source>
</evidence>
<keyword evidence="8" id="KW-1185">Reference proteome</keyword>
<dbReference type="InterPro" id="IPR036390">
    <property type="entry name" value="WH_DNA-bd_sf"/>
</dbReference>
<protein>
    <submittedName>
        <fullName evidence="7">CRP/FNR family transcriptional regulator, anaerobic regulatory protein</fullName>
    </submittedName>
</protein>
<evidence type="ECO:0000313" key="8">
    <source>
        <dbReference type="Proteomes" id="UP000198647"/>
    </source>
</evidence>
<evidence type="ECO:0000256" key="2">
    <source>
        <dbReference type="ARBA" id="ARBA00023125"/>
    </source>
</evidence>
<dbReference type="Pfam" id="PF00027">
    <property type="entry name" value="cNMP_binding"/>
    <property type="match status" value="1"/>
</dbReference>
<dbReference type="Gene3D" id="2.60.120.10">
    <property type="entry name" value="Jelly Rolls"/>
    <property type="match status" value="1"/>
</dbReference>
<evidence type="ECO:0000256" key="1">
    <source>
        <dbReference type="ARBA" id="ARBA00023015"/>
    </source>
</evidence>
<feature type="domain" description="Cyclic nucleotide-binding" evidence="5">
    <location>
        <begin position="12"/>
        <end position="132"/>
    </location>
</feature>
<accession>A0A1H3BKZ7</accession>
<dbReference type="SUPFAM" id="SSF46785">
    <property type="entry name" value="Winged helix' DNA-binding domain"/>
    <property type="match status" value="1"/>
</dbReference>
<dbReference type="InterPro" id="IPR000595">
    <property type="entry name" value="cNMP-bd_dom"/>
</dbReference>
<dbReference type="InterPro" id="IPR012318">
    <property type="entry name" value="HTH_CRP"/>
</dbReference>
<feature type="domain" description="HTH crp-type" evidence="6">
    <location>
        <begin position="146"/>
        <end position="218"/>
    </location>
</feature>
<sequence length="228" mass="25862">MNKLRLLSEISLFEEMPDNKLKEIDMITLMTTVKKGTLIYTPDTPVEVLYFLKQGQVRLYRVNEEGKQFTIDVLVDGNLFGETSSLSLSDDTTYAEAMTDSYICVVKQENMEAFLEDNPATALRLISLLTERLKELQNFSEKMALSDVKHRLLYLLLILSEKTGHRQGEWQTVEAELTHKDLAHMVGSTRETISSTISTLKKEGYLHGKTPFSVHAVQAEAFLANKPL</sequence>
<dbReference type="Proteomes" id="UP000198647">
    <property type="component" value="Unassembled WGS sequence"/>
</dbReference>
<dbReference type="RefSeq" id="WP_093105299.1">
    <property type="nucleotide sequence ID" value="NZ_FNOS01000001.1"/>
</dbReference>
<dbReference type="PANTHER" id="PTHR24567:SF74">
    <property type="entry name" value="HTH-TYPE TRANSCRIPTIONAL REGULATOR ARCR"/>
    <property type="match status" value="1"/>
</dbReference>
<dbReference type="PRINTS" id="PR00034">
    <property type="entry name" value="HTHCRP"/>
</dbReference>
<evidence type="ECO:0000256" key="4">
    <source>
        <dbReference type="ARBA" id="ARBA00023163"/>
    </source>
</evidence>
<dbReference type="InterPro" id="IPR014710">
    <property type="entry name" value="RmlC-like_jellyroll"/>
</dbReference>
<dbReference type="InterPro" id="IPR036388">
    <property type="entry name" value="WH-like_DNA-bd_sf"/>
</dbReference>
<comment type="caution">
    <text evidence="7">The sequence shown here is derived from an EMBL/GenBank/DDBJ whole genome shotgun (WGS) entry which is preliminary data.</text>
</comment>